<proteinExistence type="predicted"/>
<dbReference type="Pfam" id="PF00112">
    <property type="entry name" value="Peptidase_C1"/>
    <property type="match status" value="1"/>
</dbReference>
<dbReference type="OrthoDB" id="1112618at2759"/>
<evidence type="ECO:0000259" key="2">
    <source>
        <dbReference type="Pfam" id="PF00112"/>
    </source>
</evidence>
<dbReference type="Gene3D" id="3.90.70.10">
    <property type="entry name" value="Cysteine proteinases"/>
    <property type="match status" value="1"/>
</dbReference>
<comment type="caution">
    <text evidence="3">The sequence shown here is derived from an EMBL/GenBank/DDBJ whole genome shotgun (WGS) entry which is preliminary data.</text>
</comment>
<evidence type="ECO:0000313" key="3">
    <source>
        <dbReference type="EMBL" id="KAG2310177.1"/>
    </source>
</evidence>
<dbReference type="EMBL" id="JAAMPC010000005">
    <property type="protein sequence ID" value="KAG2310177.1"/>
    <property type="molecule type" value="Genomic_DNA"/>
</dbReference>
<dbReference type="SUPFAM" id="SSF54001">
    <property type="entry name" value="Cysteine proteinases"/>
    <property type="match status" value="1"/>
</dbReference>
<keyword evidence="4" id="KW-1185">Reference proteome</keyword>
<dbReference type="Proteomes" id="UP000886595">
    <property type="component" value="Unassembled WGS sequence"/>
</dbReference>
<feature type="region of interest" description="Disordered" evidence="1">
    <location>
        <begin position="1"/>
        <end position="40"/>
    </location>
</feature>
<organism evidence="3 4">
    <name type="scientific">Brassica carinata</name>
    <name type="common">Ethiopian mustard</name>
    <name type="synonym">Abyssinian cabbage</name>
    <dbReference type="NCBI Taxonomy" id="52824"/>
    <lineage>
        <taxon>Eukaryota</taxon>
        <taxon>Viridiplantae</taxon>
        <taxon>Streptophyta</taxon>
        <taxon>Embryophyta</taxon>
        <taxon>Tracheophyta</taxon>
        <taxon>Spermatophyta</taxon>
        <taxon>Magnoliopsida</taxon>
        <taxon>eudicotyledons</taxon>
        <taxon>Gunneridae</taxon>
        <taxon>Pentapetalae</taxon>
        <taxon>rosids</taxon>
        <taxon>malvids</taxon>
        <taxon>Brassicales</taxon>
        <taxon>Brassicaceae</taxon>
        <taxon>Brassiceae</taxon>
        <taxon>Brassica</taxon>
    </lineage>
</organism>
<evidence type="ECO:0000256" key="1">
    <source>
        <dbReference type="SAM" id="MobiDB-lite"/>
    </source>
</evidence>
<dbReference type="GO" id="GO:0008234">
    <property type="term" value="F:cysteine-type peptidase activity"/>
    <property type="evidence" value="ECO:0007669"/>
    <property type="project" value="InterPro"/>
</dbReference>
<dbReference type="InterPro" id="IPR038765">
    <property type="entry name" value="Papain-like_cys_pep_sf"/>
</dbReference>
<reference evidence="3 4" key="1">
    <citation type="submission" date="2020-02" db="EMBL/GenBank/DDBJ databases">
        <authorList>
            <person name="Ma Q."/>
            <person name="Huang Y."/>
            <person name="Song X."/>
            <person name="Pei D."/>
        </authorList>
    </citation>
    <scope>NUCLEOTIDE SEQUENCE [LARGE SCALE GENOMIC DNA]</scope>
    <source>
        <strain evidence="3">Sxm20200214</strain>
        <tissue evidence="3">Leaf</tissue>
    </source>
</reference>
<protein>
    <recommendedName>
        <fullName evidence="2">Peptidase C1A papain C-terminal domain-containing protein</fullName>
    </recommendedName>
</protein>
<sequence length="203" mass="22620">MEVEKDDSSSDEGVGAGSKHNKKCSAPSSSSKKSVSKSSQKALTKTDENWPKICHLSVSVVWWTAVTNLERPCIKENVIYVGLLHLLDVLKHGSDGPAYKIKDLKYVKRRNVNEEELIKLVIKGPILAVGIYKGQTDRKDALVARHVILVRGFDTTLDGVNYWKIQNSWGTEWGQNGNGMMIRKSSQEGNKPSLFLKVILLEV</sequence>
<feature type="compositionally biased region" description="Low complexity" evidence="1">
    <location>
        <begin position="24"/>
        <end position="40"/>
    </location>
</feature>
<accession>A0A8X8AS69</accession>
<dbReference type="InterPro" id="IPR000668">
    <property type="entry name" value="Peptidase_C1A_C"/>
</dbReference>
<gene>
    <name evidence="3" type="ORF">Bca52824_021734</name>
</gene>
<dbReference type="AlphaFoldDB" id="A0A8X8AS69"/>
<dbReference type="GO" id="GO:0006508">
    <property type="term" value="P:proteolysis"/>
    <property type="evidence" value="ECO:0007669"/>
    <property type="project" value="InterPro"/>
</dbReference>
<feature type="domain" description="Peptidase C1A papain C-terminal" evidence="2">
    <location>
        <begin position="129"/>
        <end position="186"/>
    </location>
</feature>
<evidence type="ECO:0000313" key="4">
    <source>
        <dbReference type="Proteomes" id="UP000886595"/>
    </source>
</evidence>
<name>A0A8X8AS69_BRACI</name>